<keyword evidence="1" id="KW-1185">Reference proteome</keyword>
<dbReference type="RefSeq" id="XP_052757083.1">
    <property type="nucleotide sequence ID" value="XM_052901123.1"/>
</dbReference>
<organism evidence="1 2">
    <name type="scientific">Galleria mellonella</name>
    <name type="common">Greater wax moth</name>
    <dbReference type="NCBI Taxonomy" id="7137"/>
    <lineage>
        <taxon>Eukaryota</taxon>
        <taxon>Metazoa</taxon>
        <taxon>Ecdysozoa</taxon>
        <taxon>Arthropoda</taxon>
        <taxon>Hexapoda</taxon>
        <taxon>Insecta</taxon>
        <taxon>Pterygota</taxon>
        <taxon>Neoptera</taxon>
        <taxon>Endopterygota</taxon>
        <taxon>Lepidoptera</taxon>
        <taxon>Glossata</taxon>
        <taxon>Ditrysia</taxon>
        <taxon>Pyraloidea</taxon>
        <taxon>Pyralidae</taxon>
        <taxon>Galleriinae</taxon>
        <taxon>Galleria</taxon>
    </lineage>
</organism>
<protein>
    <submittedName>
        <fullName evidence="2">Uncharacterized protein LOC113515307</fullName>
    </submittedName>
</protein>
<proteinExistence type="predicted"/>
<reference evidence="2" key="1">
    <citation type="submission" date="2025-08" db="UniProtKB">
        <authorList>
            <consortium name="RefSeq"/>
        </authorList>
    </citation>
    <scope>IDENTIFICATION</scope>
    <source>
        <tissue evidence="2">Whole larvae</tissue>
    </source>
</reference>
<evidence type="ECO:0000313" key="1">
    <source>
        <dbReference type="Proteomes" id="UP001652740"/>
    </source>
</evidence>
<sequence>MHKLRDKINPQHSDVKDKVSKNMQTYTRIKVRENVYAVTNEDRSSLPKTRTKKTNILSPLNEENVRYRDNQLNNKYDYLKLASPRRHAKFAEVRYLNEVTRCLKDTIRQICNDRSVCPQIQTRYSRHQREHHNKREAQHATTLPICSSSQKTCYCKKPKTCPCETTITTYSDIQPETRTLNKSHDDDFEKLQQIINQWSQTVPIYPNISVEDKAKREEVLNKLISTLNQVKDELSTEDFKDIAKCKIGKCMDSLPMWCPEDRNERNKFKEKFARDLVNKLQSLDLKPHLTRSDNRIKTAPNNIAKSTSNEENYKFNNEIFKWLDNIEFKRNSKGQVIDKRNLGVIFSKRLQFVAMDKPSDDVLKSEIVDILNQLPIEIEGNKNKYIDELANKLTNKLKYILVNDVKKTIDKKALILWKTNLKIKFLTFSKIFQNYQISKKEKIGKKTC</sequence>
<evidence type="ECO:0000313" key="2">
    <source>
        <dbReference type="RefSeq" id="XP_052757083.1"/>
    </source>
</evidence>
<dbReference type="GeneID" id="113515307"/>
<gene>
    <name evidence="2" type="primary">LOC113515307</name>
</gene>
<dbReference type="Proteomes" id="UP001652740">
    <property type="component" value="Unplaced"/>
</dbReference>
<name>A0ABM3N0G4_GALME</name>
<accession>A0ABM3N0G4</accession>